<dbReference type="PaxDb" id="2903-EOD41559"/>
<dbReference type="HOGENOM" id="CLU_1191757_0_0_1"/>
<dbReference type="GO" id="GO:0090730">
    <property type="term" value="C:Las1 complex"/>
    <property type="evidence" value="ECO:0007669"/>
    <property type="project" value="InterPro"/>
</dbReference>
<dbReference type="GO" id="GO:0004519">
    <property type="term" value="F:endonuclease activity"/>
    <property type="evidence" value="ECO:0007669"/>
    <property type="project" value="InterPro"/>
</dbReference>
<dbReference type="STRING" id="2903.R1G6X8"/>
<dbReference type="GeneID" id="17286829"/>
<dbReference type="eggNOG" id="KOG2425">
    <property type="taxonomic scope" value="Eukaryota"/>
</dbReference>
<dbReference type="RefSeq" id="XP_005793988.1">
    <property type="nucleotide sequence ID" value="XM_005793931.1"/>
</dbReference>
<dbReference type="InterPro" id="IPR007174">
    <property type="entry name" value="Las1"/>
</dbReference>
<evidence type="ECO:0000256" key="1">
    <source>
        <dbReference type="SAM" id="MobiDB-lite"/>
    </source>
</evidence>
<keyword evidence="3" id="KW-1185">Reference proteome</keyword>
<accession>A0A0D3L0M4</accession>
<dbReference type="PANTHER" id="PTHR15002">
    <property type="entry name" value="RIBOSOMAL BIOGENESIS PROTEIN LAS1L"/>
    <property type="match status" value="1"/>
</dbReference>
<reference evidence="3" key="1">
    <citation type="journal article" date="2013" name="Nature">
        <title>Pan genome of the phytoplankton Emiliania underpins its global distribution.</title>
        <authorList>
            <person name="Read B.A."/>
            <person name="Kegel J."/>
            <person name="Klute M.J."/>
            <person name="Kuo A."/>
            <person name="Lefebvre S.C."/>
            <person name="Maumus F."/>
            <person name="Mayer C."/>
            <person name="Miller J."/>
            <person name="Monier A."/>
            <person name="Salamov A."/>
            <person name="Young J."/>
            <person name="Aguilar M."/>
            <person name="Claverie J.M."/>
            <person name="Frickenhaus S."/>
            <person name="Gonzalez K."/>
            <person name="Herman E.K."/>
            <person name="Lin Y.C."/>
            <person name="Napier J."/>
            <person name="Ogata H."/>
            <person name="Sarno A.F."/>
            <person name="Shmutz J."/>
            <person name="Schroeder D."/>
            <person name="de Vargas C."/>
            <person name="Verret F."/>
            <person name="von Dassow P."/>
            <person name="Valentin K."/>
            <person name="Van de Peer Y."/>
            <person name="Wheeler G."/>
            <person name="Dacks J.B."/>
            <person name="Delwiche C.F."/>
            <person name="Dyhrman S.T."/>
            <person name="Glockner G."/>
            <person name="John U."/>
            <person name="Richards T."/>
            <person name="Worden A.Z."/>
            <person name="Zhang X."/>
            <person name="Grigoriev I.V."/>
            <person name="Allen A.E."/>
            <person name="Bidle K."/>
            <person name="Borodovsky M."/>
            <person name="Bowler C."/>
            <person name="Brownlee C."/>
            <person name="Cock J.M."/>
            <person name="Elias M."/>
            <person name="Gladyshev V.N."/>
            <person name="Groth M."/>
            <person name="Guda C."/>
            <person name="Hadaegh A."/>
            <person name="Iglesias-Rodriguez M.D."/>
            <person name="Jenkins J."/>
            <person name="Jones B.M."/>
            <person name="Lawson T."/>
            <person name="Leese F."/>
            <person name="Lindquist E."/>
            <person name="Lobanov A."/>
            <person name="Lomsadze A."/>
            <person name="Malik S.B."/>
            <person name="Marsh M.E."/>
            <person name="Mackinder L."/>
            <person name="Mock T."/>
            <person name="Mueller-Roeber B."/>
            <person name="Pagarete A."/>
            <person name="Parker M."/>
            <person name="Probert I."/>
            <person name="Quesneville H."/>
            <person name="Raines C."/>
            <person name="Rensing S.A."/>
            <person name="Riano-Pachon D.M."/>
            <person name="Richier S."/>
            <person name="Rokitta S."/>
            <person name="Shiraiwa Y."/>
            <person name="Soanes D.M."/>
            <person name="van der Giezen M."/>
            <person name="Wahlund T.M."/>
            <person name="Williams B."/>
            <person name="Wilson W."/>
            <person name="Wolfe G."/>
            <person name="Wurch L.L."/>
        </authorList>
    </citation>
    <scope>NUCLEOTIDE SEQUENCE</scope>
</reference>
<dbReference type="Proteomes" id="UP000013827">
    <property type="component" value="Unassembled WGS sequence"/>
</dbReference>
<feature type="region of interest" description="Disordered" evidence="1">
    <location>
        <begin position="138"/>
        <end position="210"/>
    </location>
</feature>
<dbReference type="GO" id="GO:0030687">
    <property type="term" value="C:preribosome, large subunit precursor"/>
    <property type="evidence" value="ECO:0007669"/>
    <property type="project" value="TreeGrafter"/>
</dbReference>
<sequence>MESSRAHPWRDWAEWEACYADLFALDDPAARARGVQRVATWRSRGRVPLAVESTAVLAELELSTALSEPVLCLALGMALTRLVNGVVDPMQQRARATSVQRLAAEVALPASLVALRHEATHNQLPSMGALKADALRRCGGRQRSQGGGSVGMRRAPAPSAIGDPVSVAWGGTAGGTASSPQPAPPQPASLRPGEGRDAPSGRPMTLAGPAEVLATWEEVCGAALPAPPGEGRV</sequence>
<dbReference type="AlphaFoldDB" id="A0A0D3L0M4"/>
<dbReference type="PANTHER" id="PTHR15002:SF0">
    <property type="entry name" value="RIBOSOMAL BIOGENESIS PROTEIN LAS1L"/>
    <property type="match status" value="1"/>
</dbReference>
<dbReference type="KEGG" id="ehx:EMIHUDRAFT_193914"/>
<dbReference type="GO" id="GO:0000470">
    <property type="term" value="P:maturation of LSU-rRNA"/>
    <property type="evidence" value="ECO:0007669"/>
    <property type="project" value="TreeGrafter"/>
</dbReference>
<name>A0A0D3L0M4_EMIH1</name>
<protein>
    <submittedName>
        <fullName evidence="2">Uncharacterized protein</fullName>
    </submittedName>
</protein>
<dbReference type="EnsemblProtists" id="EOD41559">
    <property type="protein sequence ID" value="EOD41559"/>
    <property type="gene ID" value="EMIHUDRAFT_193914"/>
</dbReference>
<reference evidence="2" key="2">
    <citation type="submission" date="2024-10" db="UniProtKB">
        <authorList>
            <consortium name="EnsemblProtists"/>
        </authorList>
    </citation>
    <scope>IDENTIFICATION</scope>
</reference>
<evidence type="ECO:0000313" key="2">
    <source>
        <dbReference type="EnsemblProtists" id="EOD41559"/>
    </source>
</evidence>
<dbReference type="GO" id="GO:0000460">
    <property type="term" value="P:maturation of 5.8S rRNA"/>
    <property type="evidence" value="ECO:0007669"/>
    <property type="project" value="TreeGrafter"/>
</dbReference>
<proteinExistence type="predicted"/>
<evidence type="ECO:0000313" key="3">
    <source>
        <dbReference type="Proteomes" id="UP000013827"/>
    </source>
</evidence>
<dbReference type="Pfam" id="PF04031">
    <property type="entry name" value="Las1"/>
    <property type="match status" value="1"/>
</dbReference>
<organism evidence="2 3">
    <name type="scientific">Emiliania huxleyi (strain CCMP1516)</name>
    <dbReference type="NCBI Taxonomy" id="280463"/>
    <lineage>
        <taxon>Eukaryota</taxon>
        <taxon>Haptista</taxon>
        <taxon>Haptophyta</taxon>
        <taxon>Prymnesiophyceae</taxon>
        <taxon>Isochrysidales</taxon>
        <taxon>Noelaerhabdaceae</taxon>
        <taxon>Emiliania</taxon>
    </lineage>
</organism>